<evidence type="ECO:0000313" key="1">
    <source>
        <dbReference type="EMBL" id="KAF2895450.1"/>
    </source>
</evidence>
<dbReference type="EMBL" id="VTPC01005901">
    <property type="protein sequence ID" value="KAF2895450.1"/>
    <property type="molecule type" value="Genomic_DNA"/>
</dbReference>
<evidence type="ECO:0000313" key="2">
    <source>
        <dbReference type="Proteomes" id="UP000801492"/>
    </source>
</evidence>
<comment type="caution">
    <text evidence="1">The sequence shown here is derived from an EMBL/GenBank/DDBJ whole genome shotgun (WGS) entry which is preliminary data.</text>
</comment>
<dbReference type="AlphaFoldDB" id="A0A8K0D6H0"/>
<accession>A0A8K0D6H0</accession>
<organism evidence="1 2">
    <name type="scientific">Ignelater luminosus</name>
    <name type="common">Cucubano</name>
    <name type="synonym">Pyrophorus luminosus</name>
    <dbReference type="NCBI Taxonomy" id="2038154"/>
    <lineage>
        <taxon>Eukaryota</taxon>
        <taxon>Metazoa</taxon>
        <taxon>Ecdysozoa</taxon>
        <taxon>Arthropoda</taxon>
        <taxon>Hexapoda</taxon>
        <taxon>Insecta</taxon>
        <taxon>Pterygota</taxon>
        <taxon>Neoptera</taxon>
        <taxon>Endopterygota</taxon>
        <taxon>Coleoptera</taxon>
        <taxon>Polyphaga</taxon>
        <taxon>Elateriformia</taxon>
        <taxon>Elateroidea</taxon>
        <taxon>Elateridae</taxon>
        <taxon>Agrypninae</taxon>
        <taxon>Pyrophorini</taxon>
        <taxon>Ignelater</taxon>
    </lineage>
</organism>
<dbReference type="Proteomes" id="UP000801492">
    <property type="component" value="Unassembled WGS sequence"/>
</dbReference>
<gene>
    <name evidence="1" type="ORF">ILUMI_10722</name>
</gene>
<name>A0A8K0D6H0_IGNLU</name>
<proteinExistence type="predicted"/>
<dbReference type="OrthoDB" id="6771731at2759"/>
<reference evidence="1" key="1">
    <citation type="submission" date="2019-08" db="EMBL/GenBank/DDBJ databases">
        <title>The genome of the North American firefly Photinus pyralis.</title>
        <authorList>
            <consortium name="Photinus pyralis genome working group"/>
            <person name="Fallon T.R."/>
            <person name="Sander Lower S.E."/>
            <person name="Weng J.-K."/>
        </authorList>
    </citation>
    <scope>NUCLEOTIDE SEQUENCE</scope>
    <source>
        <strain evidence="1">TRF0915ILg1</strain>
        <tissue evidence="1">Whole body</tissue>
    </source>
</reference>
<protein>
    <submittedName>
        <fullName evidence="1">Uncharacterized protein</fullName>
    </submittedName>
</protein>
<keyword evidence="2" id="KW-1185">Reference proteome</keyword>
<sequence>MWEYTNQLLQEETGSIRSASQCENRYKTILKRKKITIENNGKTGEVRQNIEFESELRLMSTNDDNEQPEVMWSRNAVTICKSSKEKKARKSKLAEVLSQIHKENEEKKEQQMFTQRKLLMKRRNFQMKAEWKDSPVAHTSICRNLVKSLKNKQPSVEPMIPSILPTRPWEKLEHT</sequence>